<dbReference type="FunFam" id="1.10.10.10:FF:000040">
    <property type="entry name" value="segment polarity protein dishevelled homolog DVL-3"/>
    <property type="match status" value="1"/>
</dbReference>
<feature type="region of interest" description="Disordered" evidence="7">
    <location>
        <begin position="593"/>
        <end position="629"/>
    </location>
</feature>
<dbReference type="Pfam" id="PF00595">
    <property type="entry name" value="PDZ"/>
    <property type="match status" value="1"/>
</dbReference>
<evidence type="ECO:0000259" key="9">
    <source>
        <dbReference type="PROSITE" id="PS50186"/>
    </source>
</evidence>
<comment type="similarity">
    <text evidence="2">Belongs to the DSH family.</text>
</comment>
<dbReference type="InterPro" id="IPR003351">
    <property type="entry name" value="Dishevelled_protein_dom"/>
</dbReference>
<dbReference type="PANTHER" id="PTHR10878">
    <property type="entry name" value="SEGMENT POLARITY PROTEIN DISHEVELLED"/>
    <property type="match status" value="1"/>
</dbReference>
<evidence type="ECO:0000256" key="4">
    <source>
        <dbReference type="ARBA" id="ARBA00022490"/>
    </source>
</evidence>
<accession>A0A3B4H8W3</accession>
<comment type="subcellular location">
    <subcellularLocation>
        <location evidence="1">Cytoplasm</location>
    </subcellularLocation>
</comment>
<dbReference type="SMART" id="SM00021">
    <property type="entry name" value="DAX"/>
    <property type="match status" value="1"/>
</dbReference>
<evidence type="ECO:0000256" key="3">
    <source>
        <dbReference type="ARBA" id="ARBA00022473"/>
    </source>
</evidence>
<feature type="region of interest" description="Disordered" evidence="7">
    <location>
        <begin position="89"/>
        <end position="200"/>
    </location>
</feature>
<dbReference type="FunFam" id="2.30.42.10:FF:000014">
    <property type="entry name" value="Segment polarity protein dishevelled homolog DVL-3"/>
    <property type="match status" value="1"/>
</dbReference>
<dbReference type="Gene3D" id="2.40.240.130">
    <property type="match status" value="1"/>
</dbReference>
<feature type="domain" description="PDZ" evidence="8">
    <location>
        <begin position="245"/>
        <end position="317"/>
    </location>
</feature>
<evidence type="ECO:0000256" key="5">
    <source>
        <dbReference type="ARBA" id="ARBA00022687"/>
    </source>
</evidence>
<reference evidence="11" key="1">
    <citation type="submission" date="2023-09" db="UniProtKB">
        <authorList>
            <consortium name="Ensembl"/>
        </authorList>
    </citation>
    <scope>IDENTIFICATION</scope>
</reference>
<dbReference type="STRING" id="303518.ENSPNYP00000030869"/>
<dbReference type="InterPro" id="IPR029071">
    <property type="entry name" value="Ubiquitin-like_domsf"/>
</dbReference>
<dbReference type="InterPro" id="IPR001478">
    <property type="entry name" value="PDZ"/>
</dbReference>
<dbReference type="InterPro" id="IPR000591">
    <property type="entry name" value="DEP_dom"/>
</dbReference>
<dbReference type="CDD" id="cd06717">
    <property type="entry name" value="PDZ_Dishevelled-like"/>
    <property type="match status" value="1"/>
</dbReference>
<dbReference type="FunFam" id="2.40.240.130:FF:000001">
    <property type="entry name" value="Segment polarity protein dishevelled homolog DVL-1"/>
    <property type="match status" value="1"/>
</dbReference>
<feature type="compositionally biased region" description="Basic and acidic residues" evidence="7">
    <location>
        <begin position="135"/>
        <end position="168"/>
    </location>
</feature>
<name>A0A3B4H8W3_9CICH</name>
<keyword evidence="3" id="KW-0217">Developmental protein</keyword>
<feature type="compositionally biased region" description="Low complexity" evidence="7">
    <location>
        <begin position="176"/>
        <end position="189"/>
    </location>
</feature>
<keyword evidence="4" id="KW-0963">Cytoplasm</keyword>
<dbReference type="GO" id="GO:0005829">
    <property type="term" value="C:cytosol"/>
    <property type="evidence" value="ECO:0007669"/>
    <property type="project" value="TreeGrafter"/>
</dbReference>
<dbReference type="InterPro" id="IPR038207">
    <property type="entry name" value="DIX_dom_sf"/>
</dbReference>
<dbReference type="Ensembl" id="ENSPNYT00000031618.1">
    <property type="protein sequence ID" value="ENSPNYP00000030869.1"/>
    <property type="gene ID" value="ENSPNYG00000023263.1"/>
</dbReference>
<evidence type="ECO:0000256" key="1">
    <source>
        <dbReference type="ARBA" id="ARBA00004496"/>
    </source>
</evidence>
<dbReference type="PROSITE" id="PS50186">
    <property type="entry name" value="DEP"/>
    <property type="match status" value="1"/>
</dbReference>
<dbReference type="GO" id="GO:0035556">
    <property type="term" value="P:intracellular signal transduction"/>
    <property type="evidence" value="ECO:0007669"/>
    <property type="project" value="InterPro"/>
</dbReference>
<dbReference type="SUPFAM" id="SSF50156">
    <property type="entry name" value="PDZ domain-like"/>
    <property type="match status" value="1"/>
</dbReference>
<keyword evidence="5 6" id="KW-0879">Wnt signaling pathway</keyword>
<dbReference type="PRINTS" id="PR01760">
    <property type="entry name" value="DISHEVELLED"/>
</dbReference>
<dbReference type="InterPro" id="IPR015506">
    <property type="entry name" value="Dsh/Dvl-rel"/>
</dbReference>
<feature type="domain" description="DIX" evidence="10">
    <location>
        <begin position="1"/>
        <end position="82"/>
    </location>
</feature>
<dbReference type="Pfam" id="PF00778">
    <property type="entry name" value="DIX"/>
    <property type="match status" value="1"/>
</dbReference>
<evidence type="ECO:0000259" key="10">
    <source>
        <dbReference type="PROSITE" id="PS50841"/>
    </source>
</evidence>
<dbReference type="GeneTree" id="ENSGT00950000182903"/>
<dbReference type="GO" id="GO:0005109">
    <property type="term" value="F:frizzled binding"/>
    <property type="evidence" value="ECO:0007669"/>
    <property type="project" value="TreeGrafter"/>
</dbReference>
<dbReference type="SUPFAM" id="SSF46785">
    <property type="entry name" value="Winged helix' DNA-binding domain"/>
    <property type="match status" value="1"/>
</dbReference>
<feature type="domain" description="DEP" evidence="9">
    <location>
        <begin position="406"/>
        <end position="480"/>
    </location>
</feature>
<evidence type="ECO:0000259" key="8">
    <source>
        <dbReference type="PROSITE" id="PS50106"/>
    </source>
</evidence>
<dbReference type="InterPro" id="IPR036390">
    <property type="entry name" value="WH_DNA-bd_sf"/>
</dbReference>
<dbReference type="GO" id="GO:0060070">
    <property type="term" value="P:canonical Wnt signaling pathway"/>
    <property type="evidence" value="ECO:0007669"/>
    <property type="project" value="TreeGrafter"/>
</dbReference>
<evidence type="ECO:0000256" key="2">
    <source>
        <dbReference type="ARBA" id="ARBA00008735"/>
    </source>
</evidence>
<organism evidence="11">
    <name type="scientific">Pundamilia nyererei</name>
    <dbReference type="NCBI Taxonomy" id="303518"/>
    <lineage>
        <taxon>Eukaryota</taxon>
        <taxon>Metazoa</taxon>
        <taxon>Chordata</taxon>
        <taxon>Craniata</taxon>
        <taxon>Vertebrata</taxon>
        <taxon>Euteleostomi</taxon>
        <taxon>Actinopterygii</taxon>
        <taxon>Neopterygii</taxon>
        <taxon>Teleostei</taxon>
        <taxon>Neoteleostei</taxon>
        <taxon>Acanthomorphata</taxon>
        <taxon>Ovalentaria</taxon>
        <taxon>Cichlomorphae</taxon>
        <taxon>Cichliformes</taxon>
        <taxon>Cichlidae</taxon>
        <taxon>African cichlids</taxon>
        <taxon>Pseudocrenilabrinae</taxon>
        <taxon>Haplochromini</taxon>
        <taxon>Pundamilia</taxon>
    </lineage>
</organism>
<dbReference type="Pfam" id="PF00610">
    <property type="entry name" value="DEP"/>
    <property type="match status" value="1"/>
</dbReference>
<sequence>MGETRVIYHLEDQDTPYLVRINAPAERVTLADFKHVLNKPNVKFFFKSVDDDFGVVKEEISDDDARLPCVNGRVVCWLDFRGSDVQSVVTPTNLAPPPIERTGGIGDSRPPSFHAATVSHDELQGSEVKPAVSERLQRKDVGEQGKTQRERGDRLNGHAHCPADKRGVEPTGGGDSSSTQQSSELETTSFCSSEEDSGGRGPSFTFLYCLSVRPSVTVSSLCPSVCQSVSFSSVTDSTMSLNIITVTLNMERYNFLGISIVGQSNDRGDGGIYIGSIMKGGAVAADGRIEPGDMLLQVNDINFENMSNDDAVRVLREIVHKPGPVTLTVAKCWDPNPRGCFTLPRSEPVRPIDPAAWVSHTAAMTGRLLPLYGITSTILCTSRVNEENHLNIHSDMTMVVKAMANPESGLEVRDRMWLKITIPNAFIGSDVVDWLHRNVDGFIDRREARKYAGNLLKAGFIRHTVNKVTFSEQCYYVFGDLCGDIAVMSLMDQEGASTRGSDCDQLTFPYQYPIPHPYSSPHPLPALGGGGGPCSEGNKRARVQTLAVGSDWLLLISWLLLSKYGRCEMTDIMMSEVMMVCCDLTGSCSSGSNCSDNQEEGAGGSELRASKQEASASPEKRLEAEPLSDSRVQRPLSCFEDLLPSSRGQHHDLPTAQPGVSASRQSFRMAMGNPGDFFVDVM</sequence>
<protein>
    <submittedName>
        <fullName evidence="11">Dishevelled segment polarity protein 3</fullName>
    </submittedName>
</protein>
<dbReference type="SUPFAM" id="SSF54236">
    <property type="entry name" value="Ubiquitin-like"/>
    <property type="match status" value="1"/>
</dbReference>
<dbReference type="Gene3D" id="1.10.10.10">
    <property type="entry name" value="Winged helix-like DNA-binding domain superfamily/Winged helix DNA-binding domain"/>
    <property type="match status" value="1"/>
</dbReference>
<dbReference type="InterPro" id="IPR036034">
    <property type="entry name" value="PDZ_sf"/>
</dbReference>
<evidence type="ECO:0000313" key="11">
    <source>
        <dbReference type="Ensembl" id="ENSPNYP00000030869.1"/>
    </source>
</evidence>
<dbReference type="AlphaFoldDB" id="A0A3B4H8W3"/>
<proteinExistence type="inferred from homology"/>
<dbReference type="SMART" id="SM00049">
    <property type="entry name" value="DEP"/>
    <property type="match status" value="1"/>
</dbReference>
<dbReference type="Pfam" id="PF02377">
    <property type="entry name" value="Dishevelled"/>
    <property type="match status" value="1"/>
</dbReference>
<dbReference type="SMART" id="SM00228">
    <property type="entry name" value="PDZ"/>
    <property type="match status" value="1"/>
</dbReference>
<dbReference type="PROSITE" id="PS50841">
    <property type="entry name" value="DIX"/>
    <property type="match status" value="1"/>
</dbReference>
<dbReference type="InterPro" id="IPR008339">
    <property type="entry name" value="Dishevelled_fam"/>
</dbReference>
<dbReference type="Gene3D" id="2.30.42.10">
    <property type="match status" value="1"/>
</dbReference>
<evidence type="ECO:0000256" key="7">
    <source>
        <dbReference type="SAM" id="MobiDB-lite"/>
    </source>
</evidence>
<dbReference type="PANTHER" id="PTHR10878:SF6">
    <property type="entry name" value="SEGMENT POLARITY PROTEIN DISHEVELLED HOMOLOG DVL-3"/>
    <property type="match status" value="1"/>
</dbReference>
<dbReference type="InterPro" id="IPR001158">
    <property type="entry name" value="DIX"/>
</dbReference>
<dbReference type="PROSITE" id="PS50106">
    <property type="entry name" value="PDZ"/>
    <property type="match status" value="1"/>
</dbReference>
<dbReference type="CDD" id="cd04438">
    <property type="entry name" value="DEP_dishevelled"/>
    <property type="match status" value="1"/>
</dbReference>
<evidence type="ECO:0000256" key="6">
    <source>
        <dbReference type="PROSITE-ProRule" id="PRU00069"/>
    </source>
</evidence>
<dbReference type="InterPro" id="IPR036388">
    <property type="entry name" value="WH-like_DNA-bd_sf"/>
</dbReference>